<accession>A0A0V1FU53</accession>
<feature type="region of interest" description="Disordered" evidence="1">
    <location>
        <begin position="1"/>
        <end position="27"/>
    </location>
</feature>
<evidence type="ECO:0000313" key="3">
    <source>
        <dbReference type="Proteomes" id="UP000054995"/>
    </source>
</evidence>
<sequence>MRCTKPRLCQQQQQQQQQPPPHLHRPDSASRVMILPVARNHPTTGPLELGCVDLKSFPLMQLCKRCWKISIQLSNNYNKHHHF</sequence>
<dbReference type="EMBL" id="JYDT01000031">
    <property type="protein sequence ID" value="KRY89445.1"/>
    <property type="molecule type" value="Genomic_DNA"/>
</dbReference>
<comment type="caution">
    <text evidence="2">The sequence shown here is derived from an EMBL/GenBank/DDBJ whole genome shotgun (WGS) entry which is preliminary data.</text>
</comment>
<dbReference type="AlphaFoldDB" id="A0A0V1FU53"/>
<keyword evidence="3" id="KW-1185">Reference proteome</keyword>
<organism evidence="2 3">
    <name type="scientific">Trichinella pseudospiralis</name>
    <name type="common">Parasitic roundworm</name>
    <dbReference type="NCBI Taxonomy" id="6337"/>
    <lineage>
        <taxon>Eukaryota</taxon>
        <taxon>Metazoa</taxon>
        <taxon>Ecdysozoa</taxon>
        <taxon>Nematoda</taxon>
        <taxon>Enoplea</taxon>
        <taxon>Dorylaimia</taxon>
        <taxon>Trichinellida</taxon>
        <taxon>Trichinellidae</taxon>
        <taxon>Trichinella</taxon>
    </lineage>
</organism>
<reference evidence="2 3" key="1">
    <citation type="submission" date="2015-01" db="EMBL/GenBank/DDBJ databases">
        <title>Evolution of Trichinella species and genotypes.</title>
        <authorList>
            <person name="Korhonen P.K."/>
            <person name="Edoardo P."/>
            <person name="Giuseppe L.R."/>
            <person name="Gasser R.B."/>
        </authorList>
    </citation>
    <scope>NUCLEOTIDE SEQUENCE [LARGE SCALE GENOMIC DNA]</scope>
    <source>
        <strain evidence="2">ISS470</strain>
    </source>
</reference>
<evidence type="ECO:0000256" key="1">
    <source>
        <dbReference type="SAM" id="MobiDB-lite"/>
    </source>
</evidence>
<protein>
    <submittedName>
        <fullName evidence="2">Uncharacterized protein</fullName>
    </submittedName>
</protein>
<proteinExistence type="predicted"/>
<gene>
    <name evidence="2" type="ORF">T4D_11247</name>
</gene>
<name>A0A0V1FU53_TRIPS</name>
<evidence type="ECO:0000313" key="2">
    <source>
        <dbReference type="EMBL" id="KRY89445.1"/>
    </source>
</evidence>
<dbReference type="Proteomes" id="UP000054995">
    <property type="component" value="Unassembled WGS sequence"/>
</dbReference>